<dbReference type="InterPro" id="IPR020806">
    <property type="entry name" value="PKS_PP-bd"/>
</dbReference>
<dbReference type="Gene3D" id="3.40.50.12780">
    <property type="entry name" value="N-terminal domain of ligase-like"/>
    <property type="match status" value="1"/>
</dbReference>
<evidence type="ECO:0000313" key="7">
    <source>
        <dbReference type="EMBL" id="TMR42327.1"/>
    </source>
</evidence>
<dbReference type="InterPro" id="IPR001031">
    <property type="entry name" value="Thioesterase"/>
</dbReference>
<dbReference type="FunFam" id="3.40.50.980:FF:000001">
    <property type="entry name" value="Non-ribosomal peptide synthetase"/>
    <property type="match status" value="2"/>
</dbReference>
<evidence type="ECO:0000259" key="6">
    <source>
        <dbReference type="PROSITE" id="PS50075"/>
    </source>
</evidence>
<keyword evidence="5" id="KW-0472">Membrane</keyword>
<dbReference type="Gene3D" id="3.40.50.980">
    <property type="match status" value="2"/>
</dbReference>
<dbReference type="SUPFAM" id="SSF47336">
    <property type="entry name" value="ACP-like"/>
    <property type="match status" value="1"/>
</dbReference>
<feature type="transmembrane region" description="Helical" evidence="5">
    <location>
        <begin position="2327"/>
        <end position="2346"/>
    </location>
</feature>
<evidence type="ECO:0000256" key="4">
    <source>
        <dbReference type="SAM" id="MobiDB-lite"/>
    </source>
</evidence>
<dbReference type="InterPro" id="IPR042099">
    <property type="entry name" value="ANL_N_sf"/>
</dbReference>
<dbReference type="InterPro" id="IPR011701">
    <property type="entry name" value="MFS"/>
</dbReference>
<evidence type="ECO:0000256" key="1">
    <source>
        <dbReference type="ARBA" id="ARBA00001957"/>
    </source>
</evidence>
<dbReference type="GO" id="GO:0022857">
    <property type="term" value="F:transmembrane transporter activity"/>
    <property type="evidence" value="ECO:0007669"/>
    <property type="project" value="InterPro"/>
</dbReference>
<keyword evidence="5" id="KW-1133">Transmembrane helix</keyword>
<organism evidence="7 8">
    <name type="scientific">Actinomadura geliboluensis</name>
    <dbReference type="NCBI Taxonomy" id="882440"/>
    <lineage>
        <taxon>Bacteria</taxon>
        <taxon>Bacillati</taxon>
        <taxon>Actinomycetota</taxon>
        <taxon>Actinomycetes</taxon>
        <taxon>Streptosporangiales</taxon>
        <taxon>Thermomonosporaceae</taxon>
        <taxon>Actinomadura</taxon>
    </lineage>
</organism>
<dbReference type="Proteomes" id="UP000305238">
    <property type="component" value="Unassembled WGS sequence"/>
</dbReference>
<feature type="region of interest" description="Disordered" evidence="4">
    <location>
        <begin position="1550"/>
        <end position="1574"/>
    </location>
</feature>
<dbReference type="PROSITE" id="PS00455">
    <property type="entry name" value="AMP_BINDING"/>
    <property type="match status" value="2"/>
</dbReference>
<feature type="transmembrane region" description="Helical" evidence="5">
    <location>
        <begin position="1990"/>
        <end position="2011"/>
    </location>
</feature>
<dbReference type="SUPFAM" id="SSF52777">
    <property type="entry name" value="CoA-dependent acyltransferases"/>
    <property type="match status" value="2"/>
</dbReference>
<dbReference type="OrthoDB" id="2472181at2"/>
<dbReference type="InterPro" id="IPR009081">
    <property type="entry name" value="PP-bd_ACP"/>
</dbReference>
<dbReference type="Pfam" id="PF13193">
    <property type="entry name" value="AMP-binding_C"/>
    <property type="match status" value="1"/>
</dbReference>
<dbReference type="Gene3D" id="2.30.38.10">
    <property type="entry name" value="Luciferase, Domain 3"/>
    <property type="match status" value="1"/>
</dbReference>
<dbReference type="Gene3D" id="3.30.559.30">
    <property type="entry name" value="Nonribosomal peptide synthetase, condensation domain"/>
    <property type="match status" value="1"/>
</dbReference>
<feature type="transmembrane region" description="Helical" evidence="5">
    <location>
        <begin position="1958"/>
        <end position="1984"/>
    </location>
</feature>
<dbReference type="Gene3D" id="3.30.300.30">
    <property type="match status" value="2"/>
</dbReference>
<accession>A0A5S4HAZ4</accession>
<dbReference type="EMBL" id="VCKZ01000003">
    <property type="protein sequence ID" value="TMR42327.1"/>
    <property type="molecule type" value="Genomic_DNA"/>
</dbReference>
<feature type="domain" description="Carrier" evidence="6">
    <location>
        <begin position="1570"/>
        <end position="1643"/>
    </location>
</feature>
<dbReference type="GO" id="GO:0003824">
    <property type="term" value="F:catalytic activity"/>
    <property type="evidence" value="ECO:0007669"/>
    <property type="project" value="InterPro"/>
</dbReference>
<feature type="transmembrane region" description="Helical" evidence="5">
    <location>
        <begin position="2023"/>
        <end position="2043"/>
    </location>
</feature>
<feature type="domain" description="Carrier" evidence="6">
    <location>
        <begin position="541"/>
        <end position="616"/>
    </location>
</feature>
<feature type="transmembrane region" description="Helical" evidence="5">
    <location>
        <begin position="2106"/>
        <end position="2135"/>
    </location>
</feature>
<dbReference type="Pfam" id="PF07690">
    <property type="entry name" value="MFS_1"/>
    <property type="match status" value="1"/>
</dbReference>
<dbReference type="CDD" id="cd05930">
    <property type="entry name" value="A_NRPS"/>
    <property type="match status" value="2"/>
</dbReference>
<feature type="transmembrane region" description="Helical" evidence="5">
    <location>
        <begin position="2198"/>
        <end position="2221"/>
    </location>
</feature>
<dbReference type="PROSITE" id="PS50075">
    <property type="entry name" value="CARRIER"/>
    <property type="match status" value="2"/>
</dbReference>
<dbReference type="Pfam" id="PF00668">
    <property type="entry name" value="Condensation"/>
    <property type="match status" value="1"/>
</dbReference>
<dbReference type="InterPro" id="IPR036736">
    <property type="entry name" value="ACP-like_sf"/>
</dbReference>
<dbReference type="PROSITE" id="PS00012">
    <property type="entry name" value="PHOSPHOPANTETHEINE"/>
    <property type="match status" value="1"/>
</dbReference>
<dbReference type="InterPro" id="IPR025110">
    <property type="entry name" value="AMP-bd_C"/>
</dbReference>
<dbReference type="GO" id="GO:0044550">
    <property type="term" value="P:secondary metabolite biosynthetic process"/>
    <property type="evidence" value="ECO:0007669"/>
    <property type="project" value="TreeGrafter"/>
</dbReference>
<dbReference type="PANTHER" id="PTHR45527:SF1">
    <property type="entry name" value="FATTY ACID SYNTHASE"/>
    <property type="match status" value="1"/>
</dbReference>
<evidence type="ECO:0000256" key="5">
    <source>
        <dbReference type="SAM" id="Phobius"/>
    </source>
</evidence>
<dbReference type="Gene3D" id="3.30.559.10">
    <property type="entry name" value="Chloramphenicol acetyltransferase-like domain"/>
    <property type="match status" value="1"/>
</dbReference>
<comment type="cofactor">
    <cofactor evidence="1">
        <name>pantetheine 4'-phosphate</name>
        <dbReference type="ChEBI" id="CHEBI:47942"/>
    </cofactor>
</comment>
<dbReference type="PANTHER" id="PTHR45527">
    <property type="entry name" value="NONRIBOSOMAL PEPTIDE SYNTHETASE"/>
    <property type="match status" value="1"/>
</dbReference>
<dbReference type="Gene3D" id="1.20.1250.20">
    <property type="entry name" value="MFS general substrate transporter like domains"/>
    <property type="match status" value="1"/>
</dbReference>
<dbReference type="InterPro" id="IPR006162">
    <property type="entry name" value="Ppantetheine_attach_site"/>
</dbReference>
<keyword evidence="2" id="KW-0596">Phosphopantetheine</keyword>
<dbReference type="SMART" id="SM01294">
    <property type="entry name" value="PKS_PP_betabranch"/>
    <property type="match status" value="1"/>
</dbReference>
<dbReference type="GO" id="GO:0031177">
    <property type="term" value="F:phosphopantetheine binding"/>
    <property type="evidence" value="ECO:0007669"/>
    <property type="project" value="InterPro"/>
</dbReference>
<dbReference type="Pfam" id="PF00975">
    <property type="entry name" value="Thioesterase"/>
    <property type="match status" value="1"/>
</dbReference>
<comment type="caution">
    <text evidence="7">The sequence shown here is derived from an EMBL/GenBank/DDBJ whole genome shotgun (WGS) entry which is preliminary data.</text>
</comment>
<gene>
    <name evidence="7" type="ORF">ETD96_01180</name>
</gene>
<dbReference type="SUPFAM" id="SSF53474">
    <property type="entry name" value="alpha/beta-Hydrolases"/>
    <property type="match status" value="1"/>
</dbReference>
<dbReference type="Pfam" id="PF00501">
    <property type="entry name" value="AMP-binding"/>
    <property type="match status" value="2"/>
</dbReference>
<evidence type="ECO:0000313" key="8">
    <source>
        <dbReference type="Proteomes" id="UP000305238"/>
    </source>
</evidence>
<sequence length="2384" mass="252400">MNHGQLRSFSLDVHAALARRSSALVEHSGAAVGVGGHAVVVTDEAGESDVVATVLAHAFRAPEDCALVEGAETVTYGELVARVEELAAVLRRHGLGPGELVAVCLRRGIRAVLAILAVLRTGAAYVPLDTGSPPARLAAMLADCDPRVVLVERTTAGLVGARAAVCDVDDLPDVPAGAAVPGDASPEDPAYVIFTSGSTGRPKGVLVPRRSLNFFCASAALRYGLAPGDRVLQFASLGFDASVDEILLPLSVGATVVFRDEEMVSRPDLFLRRCGEWGITVIGPPTAYWHEILAALERGDAELPSSIRLVIIGGEAVHAGAVRRWRERVGAGVRLLNCYGPTETTVVALTADLADWDGGDPVPIGDPLPGVVAEIRSPTGEEASTGELWLGGPGIATGYLGRPELTAERFVRREGTGRYYRTGDVVTRLSDGRLGYLRRLDQQVQVGGVRVEIGEVEAALRSLAGVRDAVVLADRSGATTTLTAHLLHHRDEPDEVEVRAALADLLPAAMVPRALHFHPSFPRNEHGKVDVAALREIQRTPAAAGPDGPVRALWCELLGRTHIERDDDIVALGADSLTAVRMLARLRSEYGVELTLTELYAAGTLREIEARVAAAAPHAAGAVDASPTAADVTGPDELTDPAEATELTGLQQDYWISEQLCPDLPAYTLGVRYRLTRPIDRATLTRALEGLVRRHPALGARFPEHEGRPRMVVNGTGVIPLTDDPAPDRMDLAAGPVARAVLGGDGTSLTILAHHLVFDGWSAGVLAHDLGELLAAPKDPADVPVGVLPCYAGPPDAAARAADVAYWRERFAGAAPAPELPADRPRPANRTFAAIRVERELDPAMVERWREFGRAHRASLFMVLLAGVHGLLARYTGRTDVTVLAPVANRPTPDLETAIGGLLNTLPLRGDLSADPTFEDLIYRVRDRTLADLDHQRLPLPEIIAELGLPATPGRNPFGGVLLTVHNAPLPQEGPVRYAGEVAAPALMVDAAIGLDFPETGPRLSVTASTELFDSERIGGLLDHLLVLLDAGVAAPHTPLARLPLLPSAERRRLLHGEGGATSRAPRFPAVHRYLEDVAARTPHAPALVADGITLDYAALDAGADRLARHLRSRRPAGPVAIALPRGADLFVAIWAVLKAGCAYVPLDPAHPRERLRHLLTDSGATLLITRSDVHGVPRDGVPAVLLDEERAAIAAQPDGRLDVEPDPSDPAYLIYTSGSTGLPKGVVVTHGNLTHAVEMWQEYYRLRPEWTYQQVAGVSFDMFVGETLRAHCTGGRLLVVPREIALDPPALLGLMQREHVACTELVPSILRPLLALGRPLDGVALLIGGGEEWPVPEYRRARELVGPAGRVVNSYGVTEATVDNVAFEGTVGPEETRLPIGRPFPNQRAYVLDAAGEPLPAGITGELYLGGAGVARGYHARPELTRKRFLADPFVPGGRMYRTGDAARLRRDGMIEYLGRLDDQVKVHGHRVELGEVEAALRAVPGVHDAAAALHDGDLVGYVVPVGGPAAAPLPSEARLREVLSHRLPAGSVPARVLTLTALPLTPHGKLDRPALPAPERATSAASDPPATPTEHRIAAIWAELLGVDVSVIGVGDAFASLGGDSFAAVRMARAVSDGLSLVEVYQHPTLRELAAHLDGTAEPAQAGPFGAADPGRVLHRLTPGPADPARGGVTVVAVPFAGGSAASFVPLAEALPESWSLLAVELPRHDRSRSDEVLRPIDEVADRVVGELADVDGPVLIYGQCVGTALALQIAHRAPLNGVQVVGVGLGALFPIARLPGRFFDRFYRWLPTDRLLGDRGYLDYLRARGGFVDVAPGDDAEFVLRNVRHDTREAEEFFTADAAPGRGLVLDVPLLSVVGEQDRITELHHERYREWEVFSPHVELVVLPRAGHFFVKHQACELAGLLVDAAGRWGAAAEDRSGRPPAAGGQAGSEPAGVEPPDVSAGGVEPSLRRFAVVAAGQIASMIGSGISTLVMGIWIFAQTRDLTMFGLVSAIGLLPGVVATPWAGAVADRFDRRRVMIVGNALSALSMGSLALLVSVGGMRWWHVAVALTLTSVAGACQRPAYLAAVAQLVPKRFLGHAAGISQLGMNLGQVAGPLLGAGLLAVVDIGGVLLIEACGFLLGVVSLLAVRFPDRAFKPRDESFGTEIVRGWRYVMRRPGLRSGLWFFVVDHAIYTVGLTLITPLLLIEHSALLLGAVLSAGGIGGLVGSVTMSLWGGTRRRTNGMIVAMGAGGLALAVVGLGGSPATAAVGMFVLLFTEAVIDGSWIAVLQAKVETSLLGRVMSIFTVLPLVTVPIGYLVVLPATDTLTGPLGQWIGTEQGGALALLVGGSGLLLAVWAVRGWFHPRLRFVEYELPDALPGAEIPDRDALQREADSRL</sequence>
<dbReference type="InterPro" id="IPR020845">
    <property type="entry name" value="AMP-binding_CS"/>
</dbReference>
<feature type="transmembrane region" description="Helical" evidence="5">
    <location>
        <begin position="2170"/>
        <end position="2192"/>
    </location>
</feature>
<dbReference type="GO" id="GO:0008610">
    <property type="term" value="P:lipid biosynthetic process"/>
    <property type="evidence" value="ECO:0007669"/>
    <property type="project" value="UniProtKB-ARBA"/>
</dbReference>
<dbReference type="InterPro" id="IPR023213">
    <property type="entry name" value="CAT-like_dom_sf"/>
</dbReference>
<feature type="region of interest" description="Disordered" evidence="4">
    <location>
        <begin position="1920"/>
        <end position="1948"/>
    </location>
</feature>
<dbReference type="InterPro" id="IPR045851">
    <property type="entry name" value="AMP-bd_C_sf"/>
</dbReference>
<dbReference type="SUPFAM" id="SSF103473">
    <property type="entry name" value="MFS general substrate transporter"/>
    <property type="match status" value="1"/>
</dbReference>
<dbReference type="InterPro" id="IPR036259">
    <property type="entry name" value="MFS_trans_sf"/>
</dbReference>
<dbReference type="GO" id="GO:0005737">
    <property type="term" value="C:cytoplasm"/>
    <property type="evidence" value="ECO:0007669"/>
    <property type="project" value="TreeGrafter"/>
</dbReference>
<dbReference type="SUPFAM" id="SSF56801">
    <property type="entry name" value="Acetyl-CoA synthetase-like"/>
    <property type="match status" value="2"/>
</dbReference>
<dbReference type="SMART" id="SM00823">
    <property type="entry name" value="PKS_PP"/>
    <property type="match status" value="2"/>
</dbReference>
<dbReference type="Pfam" id="PF00550">
    <property type="entry name" value="PP-binding"/>
    <property type="match status" value="2"/>
</dbReference>
<evidence type="ECO:0000256" key="2">
    <source>
        <dbReference type="ARBA" id="ARBA00022450"/>
    </source>
</evidence>
<reference evidence="7 8" key="1">
    <citation type="submission" date="2019-05" db="EMBL/GenBank/DDBJ databases">
        <title>Draft genome sequence of Actinomadura geliboluensis A8036.</title>
        <authorList>
            <person name="Saricaoglu S."/>
            <person name="Isik K."/>
        </authorList>
    </citation>
    <scope>NUCLEOTIDE SEQUENCE [LARGE SCALE GENOMIC DNA]</scope>
    <source>
        <strain evidence="7 8">A8036</strain>
    </source>
</reference>
<feature type="transmembrane region" description="Helical" evidence="5">
    <location>
        <begin position="2049"/>
        <end position="2070"/>
    </location>
</feature>
<dbReference type="InterPro" id="IPR000873">
    <property type="entry name" value="AMP-dep_synth/lig_dom"/>
</dbReference>
<feature type="transmembrane region" description="Helical" evidence="5">
    <location>
        <begin position="2228"/>
        <end position="2248"/>
    </location>
</feature>
<dbReference type="InterPro" id="IPR010071">
    <property type="entry name" value="AA_adenyl_dom"/>
</dbReference>
<dbReference type="GO" id="GO:0043041">
    <property type="term" value="P:amino acid activation for nonribosomal peptide biosynthetic process"/>
    <property type="evidence" value="ECO:0007669"/>
    <property type="project" value="TreeGrafter"/>
</dbReference>
<name>A0A5S4HAZ4_9ACTN</name>
<dbReference type="CDD" id="cd06173">
    <property type="entry name" value="MFS_MefA_like"/>
    <property type="match status" value="1"/>
</dbReference>
<dbReference type="Gene3D" id="1.10.1200.10">
    <property type="entry name" value="ACP-like"/>
    <property type="match status" value="2"/>
</dbReference>
<dbReference type="InterPro" id="IPR029058">
    <property type="entry name" value="AB_hydrolase_fold"/>
</dbReference>
<evidence type="ECO:0000256" key="3">
    <source>
        <dbReference type="ARBA" id="ARBA00022553"/>
    </source>
</evidence>
<protein>
    <submittedName>
        <fullName evidence="7">Amino acid adenylation domain-containing protein</fullName>
    </submittedName>
</protein>
<dbReference type="NCBIfam" id="TIGR01733">
    <property type="entry name" value="AA-adenyl-dom"/>
    <property type="match status" value="2"/>
</dbReference>
<dbReference type="Gene3D" id="3.40.50.1820">
    <property type="entry name" value="alpha/beta hydrolase"/>
    <property type="match status" value="1"/>
</dbReference>
<feature type="transmembrane region" description="Helical" evidence="5">
    <location>
        <begin position="2254"/>
        <end position="2276"/>
    </location>
</feature>
<proteinExistence type="predicted"/>
<keyword evidence="3" id="KW-0597">Phosphoprotein</keyword>
<feature type="transmembrane region" description="Helical" evidence="5">
    <location>
        <begin position="2288"/>
        <end position="2307"/>
    </location>
</feature>
<keyword evidence="8" id="KW-1185">Reference proteome</keyword>
<keyword evidence="5" id="KW-0812">Transmembrane</keyword>
<dbReference type="InterPro" id="IPR001242">
    <property type="entry name" value="Condensation_dom"/>
</dbReference>
<dbReference type="FunFam" id="2.30.38.10:FF:000001">
    <property type="entry name" value="Non-ribosomal peptide synthetase PvdI"/>
    <property type="match status" value="1"/>
</dbReference>